<protein>
    <recommendedName>
        <fullName evidence="8">P-type ATPase A domain-containing protein</fullName>
    </recommendedName>
</protein>
<proteinExistence type="predicted"/>
<keyword evidence="3" id="KW-0547">Nucleotide-binding</keyword>
<comment type="caution">
    <text evidence="9">The sequence shown here is derived from an EMBL/GenBank/DDBJ whole genome shotgun (WGS) entry which is preliminary data.</text>
</comment>
<evidence type="ECO:0000313" key="9">
    <source>
        <dbReference type="EMBL" id="MEQ2181945.1"/>
    </source>
</evidence>
<evidence type="ECO:0000256" key="7">
    <source>
        <dbReference type="SAM" id="Phobius"/>
    </source>
</evidence>
<evidence type="ECO:0000256" key="3">
    <source>
        <dbReference type="ARBA" id="ARBA00022741"/>
    </source>
</evidence>
<dbReference type="Gene3D" id="2.70.150.10">
    <property type="entry name" value="Calcium-transporting ATPase, cytoplasmic transduction domain A"/>
    <property type="match status" value="1"/>
</dbReference>
<dbReference type="InterPro" id="IPR006544">
    <property type="entry name" value="P-type_TPase_V"/>
</dbReference>
<evidence type="ECO:0000259" key="8">
    <source>
        <dbReference type="Pfam" id="PF00122"/>
    </source>
</evidence>
<dbReference type="InterPro" id="IPR008250">
    <property type="entry name" value="ATPase_P-typ_transduc_dom_A_sf"/>
</dbReference>
<gene>
    <name evidence="9" type="ORF">GOODEAATRI_016938</name>
</gene>
<evidence type="ECO:0000256" key="2">
    <source>
        <dbReference type="ARBA" id="ARBA00022723"/>
    </source>
</evidence>
<dbReference type="SUPFAM" id="SSF81653">
    <property type="entry name" value="Calcium ATPase, transduction domain A"/>
    <property type="match status" value="1"/>
</dbReference>
<accession>A0ABV0PER0</accession>
<feature type="non-terminal residue" evidence="9">
    <location>
        <position position="1"/>
    </location>
</feature>
<keyword evidence="5" id="KW-0460">Magnesium</keyword>
<sequence length="144" mass="16042">IKQAMSTDLVPGDVISIPANGMVMPCDAVLLQGTCVVNESMLTGDEAARRYNMEEHKRHTLFCGTHVIQTRFYTGELVKAVVIRTGFSTEKGLLVRSILYPKPTDFKLYRDAYLFLLCLVGVAGIGFIYTIILSIMNKVSLFLF</sequence>
<feature type="domain" description="P-type ATPase A" evidence="8">
    <location>
        <begin position="5"/>
        <end position="98"/>
    </location>
</feature>
<keyword evidence="10" id="KW-1185">Reference proteome</keyword>
<keyword evidence="4" id="KW-0067">ATP-binding</keyword>
<keyword evidence="7" id="KW-1133">Transmembrane helix</keyword>
<feature type="transmembrane region" description="Helical" evidence="7">
    <location>
        <begin position="112"/>
        <end position="136"/>
    </location>
</feature>
<keyword evidence="7" id="KW-0812">Transmembrane</keyword>
<keyword evidence="6" id="KW-1278">Translocase</keyword>
<dbReference type="PANTHER" id="PTHR45630">
    <property type="entry name" value="CATION-TRANSPORTING ATPASE-RELATED"/>
    <property type="match status" value="1"/>
</dbReference>
<dbReference type="InterPro" id="IPR059000">
    <property type="entry name" value="ATPase_P-type_domA"/>
</dbReference>
<comment type="subcellular location">
    <subcellularLocation>
        <location evidence="1">Membrane</location>
        <topology evidence="1">Multi-pass membrane protein</topology>
    </subcellularLocation>
</comment>
<evidence type="ECO:0000313" key="10">
    <source>
        <dbReference type="Proteomes" id="UP001476798"/>
    </source>
</evidence>
<evidence type="ECO:0000256" key="4">
    <source>
        <dbReference type="ARBA" id="ARBA00022840"/>
    </source>
</evidence>
<keyword evidence="2" id="KW-0479">Metal-binding</keyword>
<dbReference type="EMBL" id="JAHRIO010071305">
    <property type="protein sequence ID" value="MEQ2181945.1"/>
    <property type="molecule type" value="Genomic_DNA"/>
</dbReference>
<evidence type="ECO:0000256" key="5">
    <source>
        <dbReference type="ARBA" id="ARBA00022842"/>
    </source>
</evidence>
<reference evidence="9 10" key="1">
    <citation type="submission" date="2021-06" db="EMBL/GenBank/DDBJ databases">
        <authorList>
            <person name="Palmer J.M."/>
        </authorList>
    </citation>
    <scope>NUCLEOTIDE SEQUENCE [LARGE SCALE GENOMIC DNA]</scope>
    <source>
        <strain evidence="9 10">GA_2019</strain>
        <tissue evidence="9">Muscle</tissue>
    </source>
</reference>
<dbReference type="Pfam" id="PF00122">
    <property type="entry name" value="E1-E2_ATPase"/>
    <property type="match status" value="1"/>
</dbReference>
<name>A0ABV0PER0_9TELE</name>
<organism evidence="9 10">
    <name type="scientific">Goodea atripinnis</name>
    <dbReference type="NCBI Taxonomy" id="208336"/>
    <lineage>
        <taxon>Eukaryota</taxon>
        <taxon>Metazoa</taxon>
        <taxon>Chordata</taxon>
        <taxon>Craniata</taxon>
        <taxon>Vertebrata</taxon>
        <taxon>Euteleostomi</taxon>
        <taxon>Actinopterygii</taxon>
        <taxon>Neopterygii</taxon>
        <taxon>Teleostei</taxon>
        <taxon>Neoteleostei</taxon>
        <taxon>Acanthomorphata</taxon>
        <taxon>Ovalentaria</taxon>
        <taxon>Atherinomorphae</taxon>
        <taxon>Cyprinodontiformes</taxon>
        <taxon>Goodeidae</taxon>
        <taxon>Goodea</taxon>
    </lineage>
</organism>
<keyword evidence="7" id="KW-0472">Membrane</keyword>
<dbReference type="Proteomes" id="UP001476798">
    <property type="component" value="Unassembled WGS sequence"/>
</dbReference>
<evidence type="ECO:0000256" key="1">
    <source>
        <dbReference type="ARBA" id="ARBA00004141"/>
    </source>
</evidence>
<dbReference type="PANTHER" id="PTHR45630:SF12">
    <property type="entry name" value="POLYAMINE-TRANSPORTING ATPASE 13A3"/>
    <property type="match status" value="1"/>
</dbReference>
<evidence type="ECO:0000256" key="6">
    <source>
        <dbReference type="ARBA" id="ARBA00022967"/>
    </source>
</evidence>